<feature type="region of interest" description="Disordered" evidence="1">
    <location>
        <begin position="116"/>
        <end position="151"/>
    </location>
</feature>
<evidence type="ECO:0000256" key="1">
    <source>
        <dbReference type="SAM" id="MobiDB-lite"/>
    </source>
</evidence>
<feature type="compositionally biased region" description="Basic and acidic residues" evidence="1">
    <location>
        <begin position="134"/>
        <end position="151"/>
    </location>
</feature>
<gene>
    <name evidence="2" type="ORF">HF521_016864</name>
</gene>
<evidence type="ECO:0000313" key="2">
    <source>
        <dbReference type="EMBL" id="KAF7707807.1"/>
    </source>
</evidence>
<proteinExistence type="predicted"/>
<feature type="compositionally biased region" description="Basic and acidic residues" evidence="1">
    <location>
        <begin position="80"/>
        <end position="89"/>
    </location>
</feature>
<accession>A0A8T0BQE5</accession>
<feature type="region of interest" description="Disordered" evidence="1">
    <location>
        <begin position="58"/>
        <end position="89"/>
    </location>
</feature>
<name>A0A8T0BQE5_SILME</name>
<protein>
    <recommendedName>
        <fullName evidence="4">Protein kinase domain-containing protein</fullName>
    </recommendedName>
</protein>
<dbReference type="EMBL" id="JABFDY010000004">
    <property type="protein sequence ID" value="KAF7707807.1"/>
    <property type="molecule type" value="Genomic_DNA"/>
</dbReference>
<dbReference type="AlphaFoldDB" id="A0A8T0BQE5"/>
<evidence type="ECO:0000313" key="3">
    <source>
        <dbReference type="Proteomes" id="UP000606274"/>
    </source>
</evidence>
<organism evidence="2 3">
    <name type="scientific">Silurus meridionalis</name>
    <name type="common">Southern catfish</name>
    <name type="synonym">Silurus soldatovi meridionalis</name>
    <dbReference type="NCBI Taxonomy" id="175797"/>
    <lineage>
        <taxon>Eukaryota</taxon>
        <taxon>Metazoa</taxon>
        <taxon>Chordata</taxon>
        <taxon>Craniata</taxon>
        <taxon>Vertebrata</taxon>
        <taxon>Euteleostomi</taxon>
        <taxon>Actinopterygii</taxon>
        <taxon>Neopterygii</taxon>
        <taxon>Teleostei</taxon>
        <taxon>Ostariophysi</taxon>
        <taxon>Siluriformes</taxon>
        <taxon>Siluridae</taxon>
        <taxon>Silurus</taxon>
    </lineage>
</organism>
<keyword evidence="3" id="KW-1185">Reference proteome</keyword>
<evidence type="ECO:0008006" key="4">
    <source>
        <dbReference type="Google" id="ProtNLM"/>
    </source>
</evidence>
<dbReference type="Gene3D" id="3.30.200.20">
    <property type="entry name" value="Phosphorylase Kinase, domain 1"/>
    <property type="match status" value="1"/>
</dbReference>
<reference evidence="2" key="1">
    <citation type="submission" date="2020-08" db="EMBL/GenBank/DDBJ databases">
        <title>Chromosome-level assembly of Southern catfish (Silurus meridionalis) provides insights into visual adaptation to the nocturnal and benthic lifestyles.</title>
        <authorList>
            <person name="Zhang Y."/>
            <person name="Wang D."/>
            <person name="Peng Z."/>
        </authorList>
    </citation>
    <scope>NUCLEOTIDE SEQUENCE</scope>
    <source>
        <strain evidence="2">SWU-2019-XX</strain>
        <tissue evidence="2">Muscle</tissue>
    </source>
</reference>
<comment type="caution">
    <text evidence="2">The sequence shown here is derived from an EMBL/GenBank/DDBJ whole genome shotgun (WGS) entry which is preliminary data.</text>
</comment>
<dbReference type="Proteomes" id="UP000606274">
    <property type="component" value="Unassembled WGS sequence"/>
</dbReference>
<sequence length="231" mass="27066">MLPWIRDLFSLLDSDICWMRYFGQEENKTENKAPSAGMFHKKFLYINQHTGCWNIKDRAHDQPKSSFRGKRKSDNLPNEYEPHQKRQKKQIIEEKTDVSNKTKLVLYINQHTGSWNIKKRAHDQPKSSFRGKRKPDNLHNEYEPHQKRQKKQIIEEKTDVSNTNKLPPKHLGIAHLLEVYETRELLGKGGFGSVYAGVVKQMDCQLQSSTSPNVKHLKNWKSLDMVSCPLR</sequence>